<evidence type="ECO:0000313" key="3">
    <source>
        <dbReference type="EMBL" id="KAK9913580.1"/>
    </source>
</evidence>
<evidence type="ECO:0000256" key="1">
    <source>
        <dbReference type="ARBA" id="ARBA00005474"/>
    </source>
</evidence>
<name>A0AAW1W0C4_RUBAR</name>
<dbReference type="PANTHER" id="PTHR31529:SF50">
    <property type="entry name" value="LOB DOMAIN PROTEIN"/>
    <property type="match status" value="1"/>
</dbReference>
<evidence type="ECO:0000259" key="2">
    <source>
        <dbReference type="PROSITE" id="PS50891"/>
    </source>
</evidence>
<dbReference type="PANTHER" id="PTHR31529">
    <property type="entry name" value="LOB DOMAIN CONTAINING PROTEIN"/>
    <property type="match status" value="1"/>
</dbReference>
<dbReference type="AlphaFoldDB" id="A0AAW1W0C4"/>
<dbReference type="Proteomes" id="UP001457282">
    <property type="component" value="Unassembled WGS sequence"/>
</dbReference>
<dbReference type="GO" id="GO:0005634">
    <property type="term" value="C:nucleus"/>
    <property type="evidence" value="ECO:0007669"/>
    <property type="project" value="TreeGrafter"/>
</dbReference>
<reference evidence="3 4" key="1">
    <citation type="journal article" date="2023" name="G3 (Bethesda)">
        <title>A chromosome-length genome assembly and annotation of blackberry (Rubus argutus, cv. 'Hillquist').</title>
        <authorList>
            <person name="Bruna T."/>
            <person name="Aryal R."/>
            <person name="Dudchenko O."/>
            <person name="Sargent D.J."/>
            <person name="Mead D."/>
            <person name="Buti M."/>
            <person name="Cavallini A."/>
            <person name="Hytonen T."/>
            <person name="Andres J."/>
            <person name="Pham M."/>
            <person name="Weisz D."/>
            <person name="Mascagni F."/>
            <person name="Usai G."/>
            <person name="Natali L."/>
            <person name="Bassil N."/>
            <person name="Fernandez G.E."/>
            <person name="Lomsadze A."/>
            <person name="Armour M."/>
            <person name="Olukolu B."/>
            <person name="Poorten T."/>
            <person name="Britton C."/>
            <person name="Davik J."/>
            <person name="Ashrafi H."/>
            <person name="Aiden E.L."/>
            <person name="Borodovsky M."/>
            <person name="Worthington M."/>
        </authorList>
    </citation>
    <scope>NUCLEOTIDE SEQUENCE [LARGE SCALE GENOMIC DNA]</scope>
    <source>
        <strain evidence="3">PI 553951</strain>
    </source>
</reference>
<evidence type="ECO:0000313" key="4">
    <source>
        <dbReference type="Proteomes" id="UP001457282"/>
    </source>
</evidence>
<comment type="similarity">
    <text evidence="1">Belongs to the LOB domain-containing protein family.</text>
</comment>
<dbReference type="GO" id="GO:0009755">
    <property type="term" value="P:hormone-mediated signaling pathway"/>
    <property type="evidence" value="ECO:0007669"/>
    <property type="project" value="TreeGrafter"/>
</dbReference>
<dbReference type="EMBL" id="JBEDUW010000007">
    <property type="protein sequence ID" value="KAK9913580.1"/>
    <property type="molecule type" value="Genomic_DNA"/>
</dbReference>
<sequence>MTGLGSSCGACKFLRRKCTSGCVFAPHFCYDQAATHFAAVHKVFGASNVSKLLLRLPIQNRSDAALTMSYEALARMRDPIYGCVSQIFALQQQVAYLQEEIETLLANQLLNLASGNSSTCGSSEANSNSNSFSGLQVSPQHLDIAVWTQYLQSQPELPVLLPQAGIASTNQGYSSHEMDIQMPPLHAWEEVNLFGDRSTQYPLEIFLEGIDQENLGYNPWLNDPSIAWN</sequence>
<keyword evidence="4" id="KW-1185">Reference proteome</keyword>
<protein>
    <recommendedName>
        <fullName evidence="2">LOB domain-containing protein</fullName>
    </recommendedName>
</protein>
<dbReference type="Pfam" id="PF03195">
    <property type="entry name" value="LOB"/>
    <property type="match status" value="1"/>
</dbReference>
<gene>
    <name evidence="3" type="ORF">M0R45_037391</name>
</gene>
<comment type="caution">
    <text evidence="3">The sequence shown here is derived from an EMBL/GenBank/DDBJ whole genome shotgun (WGS) entry which is preliminary data.</text>
</comment>
<dbReference type="GO" id="GO:0045893">
    <property type="term" value="P:positive regulation of DNA-templated transcription"/>
    <property type="evidence" value="ECO:0007669"/>
    <property type="project" value="TreeGrafter"/>
</dbReference>
<feature type="domain" description="LOB" evidence="2">
    <location>
        <begin position="6"/>
        <end position="108"/>
    </location>
</feature>
<organism evidence="3 4">
    <name type="scientific">Rubus argutus</name>
    <name type="common">Southern blackberry</name>
    <dbReference type="NCBI Taxonomy" id="59490"/>
    <lineage>
        <taxon>Eukaryota</taxon>
        <taxon>Viridiplantae</taxon>
        <taxon>Streptophyta</taxon>
        <taxon>Embryophyta</taxon>
        <taxon>Tracheophyta</taxon>
        <taxon>Spermatophyta</taxon>
        <taxon>Magnoliopsida</taxon>
        <taxon>eudicotyledons</taxon>
        <taxon>Gunneridae</taxon>
        <taxon>Pentapetalae</taxon>
        <taxon>rosids</taxon>
        <taxon>fabids</taxon>
        <taxon>Rosales</taxon>
        <taxon>Rosaceae</taxon>
        <taxon>Rosoideae</taxon>
        <taxon>Rosoideae incertae sedis</taxon>
        <taxon>Rubus</taxon>
    </lineage>
</organism>
<dbReference type="PROSITE" id="PS50891">
    <property type="entry name" value="LOB"/>
    <property type="match status" value="1"/>
</dbReference>
<proteinExistence type="inferred from homology"/>
<dbReference type="InterPro" id="IPR004883">
    <property type="entry name" value="LOB"/>
</dbReference>
<accession>A0AAW1W0C4</accession>